<feature type="compositionally biased region" description="Basic and acidic residues" evidence="1">
    <location>
        <begin position="317"/>
        <end position="326"/>
    </location>
</feature>
<organism evidence="4 5">
    <name type="scientific">Staphylococcus schweitzeri</name>
    <dbReference type="NCBI Taxonomy" id="1654388"/>
    <lineage>
        <taxon>Bacteria</taxon>
        <taxon>Bacillati</taxon>
        <taxon>Bacillota</taxon>
        <taxon>Bacilli</taxon>
        <taxon>Bacillales</taxon>
        <taxon>Staphylococcaceae</taxon>
        <taxon>Staphylococcus</taxon>
    </lineage>
</organism>
<dbReference type="GO" id="GO:0004175">
    <property type="term" value="F:endopeptidase activity"/>
    <property type="evidence" value="ECO:0007669"/>
    <property type="project" value="UniProtKB-ARBA"/>
</dbReference>
<sequence>MKNNKISGFQWALTIFVFFVITMALSIMLRDFQSKIGVKHFIFEVTDLAPLIAAIICILVFKYKKVQLAGLKFTLSLKVIERILLALILPLIILIIGMYSFNTFADSFILLQSTDLSVPITHILIGHILMAFVVEFGFRSYLQNIVETKMNTFFASIVVGLIYSVFSANTTYGTEFAAYNFLYTFSFSMILGELIRATKGRTIYIATTFHASMTFGLVFLFSEEIGDLFSMKVIAISTAIVAVAYIGLSLIIRGIVYLTTKRSLDEVEPNNYLDHINDETKAEIIKDDTATTQDHKAETTANAGAVTATTADIAKHDNVTTSDEKANVNLEDNPTSEVDNSKNQSVATQNAESVIAPEAIESANQDKNIQSEVDTNYANEGENQALKEPSTYKDDRRSSVVIDAEKHIEKTEEQSSDTNK</sequence>
<keyword evidence="2" id="KW-0812">Transmembrane</keyword>
<feature type="domain" description="CAAX prenyl protease 2/Lysostaphin resistance protein A-like" evidence="3">
    <location>
        <begin position="120"/>
        <end position="214"/>
    </location>
</feature>
<evidence type="ECO:0000313" key="4">
    <source>
        <dbReference type="EMBL" id="CDR27616.1"/>
    </source>
</evidence>
<evidence type="ECO:0000313" key="5">
    <source>
        <dbReference type="Proteomes" id="UP000044616"/>
    </source>
</evidence>
<evidence type="ECO:0000259" key="3">
    <source>
        <dbReference type="Pfam" id="PF02517"/>
    </source>
</evidence>
<dbReference type="InterPro" id="IPR003675">
    <property type="entry name" value="Rce1/LyrA-like_dom"/>
</dbReference>
<dbReference type="GO" id="GO:0080120">
    <property type="term" value="P:CAAX-box protein maturation"/>
    <property type="evidence" value="ECO:0007669"/>
    <property type="project" value="UniProtKB-ARBA"/>
</dbReference>
<keyword evidence="2" id="KW-1133">Transmembrane helix</keyword>
<feature type="transmembrane region" description="Helical" evidence="2">
    <location>
        <begin position="120"/>
        <end position="138"/>
    </location>
</feature>
<dbReference type="RefSeq" id="WP_047529731.1">
    <property type="nucleotide sequence ID" value="NZ_CCEH01000004.1"/>
</dbReference>
<dbReference type="EMBL" id="CCEH01000004">
    <property type="protein sequence ID" value="CDR27616.1"/>
    <property type="molecule type" value="Genomic_DNA"/>
</dbReference>
<gene>
    <name evidence="4" type="primary">lyrA</name>
    <name evidence="4" type="ORF">ERS140147_00723</name>
</gene>
<accession>A0A077UGL9</accession>
<feature type="compositionally biased region" description="Polar residues" evidence="1">
    <location>
        <begin position="363"/>
        <end position="382"/>
    </location>
</feature>
<evidence type="ECO:0000256" key="1">
    <source>
        <dbReference type="SAM" id="MobiDB-lite"/>
    </source>
</evidence>
<feature type="transmembrane region" description="Helical" evidence="2">
    <location>
        <begin position="150"/>
        <end position="170"/>
    </location>
</feature>
<dbReference type="AlphaFoldDB" id="A0A077UGL9"/>
<feature type="transmembrane region" description="Helical" evidence="2">
    <location>
        <begin position="176"/>
        <end position="195"/>
    </location>
</feature>
<feature type="region of interest" description="Disordered" evidence="1">
    <location>
        <begin position="317"/>
        <end position="350"/>
    </location>
</feature>
<evidence type="ECO:0000256" key="2">
    <source>
        <dbReference type="SAM" id="Phobius"/>
    </source>
</evidence>
<feature type="transmembrane region" description="Helical" evidence="2">
    <location>
        <begin position="41"/>
        <end position="61"/>
    </location>
</feature>
<feature type="compositionally biased region" description="Polar residues" evidence="1">
    <location>
        <begin position="330"/>
        <end position="350"/>
    </location>
</feature>
<reference evidence="4 5" key="1">
    <citation type="submission" date="2014-05" db="EMBL/GenBank/DDBJ databases">
        <authorList>
            <person name="Aslett A.Martin."/>
            <person name="De Silva Nishadi"/>
        </authorList>
    </citation>
    <scope>NUCLEOTIDE SEQUENCE [LARGE SCALE GENOMIC DNA]</scope>
</reference>
<feature type="transmembrane region" description="Helical" evidence="2">
    <location>
        <begin position="12"/>
        <end position="29"/>
    </location>
</feature>
<dbReference type="Pfam" id="PF02517">
    <property type="entry name" value="Rce1-like"/>
    <property type="match status" value="1"/>
</dbReference>
<feature type="transmembrane region" description="Helical" evidence="2">
    <location>
        <begin position="82"/>
        <end position="100"/>
    </location>
</feature>
<feature type="region of interest" description="Disordered" evidence="1">
    <location>
        <begin position="363"/>
        <end position="420"/>
    </location>
</feature>
<feature type="transmembrane region" description="Helical" evidence="2">
    <location>
        <begin position="202"/>
        <end position="221"/>
    </location>
</feature>
<protein>
    <submittedName>
        <fullName evidence="4">Lysostaphin resistance protein A</fullName>
    </submittedName>
</protein>
<name>A0A077UGL9_9STAP</name>
<feature type="transmembrane region" description="Helical" evidence="2">
    <location>
        <begin position="233"/>
        <end position="252"/>
    </location>
</feature>
<dbReference type="Proteomes" id="UP000044616">
    <property type="component" value="Unassembled WGS sequence"/>
</dbReference>
<proteinExistence type="predicted"/>
<keyword evidence="2" id="KW-0472">Membrane</keyword>
<feature type="compositionally biased region" description="Basic and acidic residues" evidence="1">
    <location>
        <begin position="390"/>
        <end position="420"/>
    </location>
</feature>